<dbReference type="GO" id="GO:0016987">
    <property type="term" value="F:sigma factor activity"/>
    <property type="evidence" value="ECO:0007669"/>
    <property type="project" value="UniProtKB-KW"/>
</dbReference>
<keyword evidence="8" id="KW-1185">Reference proteome</keyword>
<dbReference type="GO" id="GO:0006352">
    <property type="term" value="P:DNA-templated transcription initiation"/>
    <property type="evidence" value="ECO:0007669"/>
    <property type="project" value="InterPro"/>
</dbReference>
<gene>
    <name evidence="7" type="ORF">ATL42_1676</name>
</gene>
<evidence type="ECO:0000313" key="8">
    <source>
        <dbReference type="Proteomes" id="UP000225548"/>
    </source>
</evidence>
<name>A0A2A9E565_9MICO</name>
<protein>
    <submittedName>
        <fullName evidence="7">Sigma-70-like protein</fullName>
    </submittedName>
</protein>
<keyword evidence="3" id="KW-0731">Sigma factor</keyword>
<dbReference type="AlphaFoldDB" id="A0A2A9E565"/>
<keyword evidence="2" id="KW-0805">Transcription regulation</keyword>
<evidence type="ECO:0000256" key="1">
    <source>
        <dbReference type="ARBA" id="ARBA00010641"/>
    </source>
</evidence>
<dbReference type="Proteomes" id="UP000225548">
    <property type="component" value="Unassembled WGS sequence"/>
</dbReference>
<feature type="region of interest" description="Disordered" evidence="5">
    <location>
        <begin position="81"/>
        <end position="106"/>
    </location>
</feature>
<feature type="domain" description="RNA polymerase sigma factor 70 region 4 type 2" evidence="6">
    <location>
        <begin position="44"/>
        <end position="82"/>
    </location>
</feature>
<dbReference type="InterPro" id="IPR036388">
    <property type="entry name" value="WH-like_DNA-bd_sf"/>
</dbReference>
<dbReference type="Pfam" id="PF08281">
    <property type="entry name" value="Sigma70_r4_2"/>
    <property type="match status" value="1"/>
</dbReference>
<keyword evidence="4" id="KW-0804">Transcription</keyword>
<evidence type="ECO:0000259" key="6">
    <source>
        <dbReference type="Pfam" id="PF08281"/>
    </source>
</evidence>
<dbReference type="EMBL" id="PDJG01000001">
    <property type="protein sequence ID" value="PFG33786.1"/>
    <property type="molecule type" value="Genomic_DNA"/>
</dbReference>
<dbReference type="Gene3D" id="1.10.10.10">
    <property type="entry name" value="Winged helix-like DNA-binding domain superfamily/Winged helix DNA-binding domain"/>
    <property type="match status" value="1"/>
</dbReference>
<comment type="caution">
    <text evidence="7">The sequence shown here is derived from an EMBL/GenBank/DDBJ whole genome shotgun (WGS) entry which is preliminary data.</text>
</comment>
<evidence type="ECO:0000256" key="4">
    <source>
        <dbReference type="ARBA" id="ARBA00023163"/>
    </source>
</evidence>
<evidence type="ECO:0000256" key="3">
    <source>
        <dbReference type="ARBA" id="ARBA00023082"/>
    </source>
</evidence>
<accession>A0A2A9E565</accession>
<evidence type="ECO:0000256" key="2">
    <source>
        <dbReference type="ARBA" id="ARBA00023015"/>
    </source>
</evidence>
<evidence type="ECO:0000256" key="5">
    <source>
        <dbReference type="SAM" id="MobiDB-lite"/>
    </source>
</evidence>
<reference evidence="7 8" key="1">
    <citation type="submission" date="2017-10" db="EMBL/GenBank/DDBJ databases">
        <title>Sequencing the genomes of 1000 actinobacteria strains.</title>
        <authorList>
            <person name="Klenk H.-P."/>
        </authorList>
    </citation>
    <scope>NUCLEOTIDE SEQUENCE [LARGE SCALE GENOMIC DNA]</scope>
    <source>
        <strain evidence="7 8">DSM 18966</strain>
    </source>
</reference>
<comment type="similarity">
    <text evidence="1">Belongs to the sigma-70 factor family. ECF subfamily.</text>
</comment>
<dbReference type="RefSeq" id="WP_098454942.1">
    <property type="nucleotide sequence ID" value="NZ_PDJG01000001.1"/>
</dbReference>
<dbReference type="InterPro" id="IPR013249">
    <property type="entry name" value="RNA_pol_sigma70_r4_t2"/>
</dbReference>
<dbReference type="GO" id="GO:0003677">
    <property type="term" value="F:DNA binding"/>
    <property type="evidence" value="ECO:0007669"/>
    <property type="project" value="InterPro"/>
</dbReference>
<sequence>MAAEHPIRRTLTARETAQRMGISPRTVRNIIAEPRPQYEARAAQRRELIITLRRTGLTYQQIATQVGMTKGGVATTLHHARKTGINTEPPPAQTPPPDNAPPEAPA</sequence>
<dbReference type="OrthoDB" id="3240212at2"/>
<feature type="compositionally biased region" description="Pro residues" evidence="5">
    <location>
        <begin position="88"/>
        <end position="106"/>
    </location>
</feature>
<evidence type="ECO:0000313" key="7">
    <source>
        <dbReference type="EMBL" id="PFG33786.1"/>
    </source>
</evidence>
<proteinExistence type="inferred from homology"/>
<organism evidence="7 8">
    <name type="scientific">Sanguibacter antarcticus</name>
    <dbReference type="NCBI Taxonomy" id="372484"/>
    <lineage>
        <taxon>Bacteria</taxon>
        <taxon>Bacillati</taxon>
        <taxon>Actinomycetota</taxon>
        <taxon>Actinomycetes</taxon>
        <taxon>Micrococcales</taxon>
        <taxon>Sanguibacteraceae</taxon>
        <taxon>Sanguibacter</taxon>
    </lineage>
</organism>
<feature type="region of interest" description="Disordered" evidence="5">
    <location>
        <begin position="1"/>
        <end position="21"/>
    </location>
</feature>